<evidence type="ECO:0000313" key="3">
    <source>
        <dbReference type="Proteomes" id="UP000001357"/>
    </source>
</evidence>
<sequence>MSCGPGKERQVRTFVSILASTPCFNSISTTSTRPELQALCSGVVPSCGSMHRHNHHHHHVAHRQTQHHNINKSASKSEKGQARSKVNHETSGNKAGQRKRCGAQSPAKNADTASTTHELRPRQRETELQALCSVVVPSCRLMSHRHNHNHHQQHNINKSVSKSEKGQARGKVKHEDQRK</sequence>
<reference evidence="2 3" key="1">
    <citation type="journal article" date="2008" name="Nature">
        <title>The genome of the choanoflagellate Monosiga brevicollis and the origin of metazoans.</title>
        <authorList>
            <consortium name="JGI Sequencing"/>
            <person name="King N."/>
            <person name="Westbrook M.J."/>
            <person name="Young S.L."/>
            <person name="Kuo A."/>
            <person name="Abedin M."/>
            <person name="Chapman J."/>
            <person name="Fairclough S."/>
            <person name="Hellsten U."/>
            <person name="Isogai Y."/>
            <person name="Letunic I."/>
            <person name="Marr M."/>
            <person name="Pincus D."/>
            <person name="Putnam N."/>
            <person name="Rokas A."/>
            <person name="Wright K.J."/>
            <person name="Zuzow R."/>
            <person name="Dirks W."/>
            <person name="Good M."/>
            <person name="Goodstein D."/>
            <person name="Lemons D."/>
            <person name="Li W."/>
            <person name="Lyons J.B."/>
            <person name="Morris A."/>
            <person name="Nichols S."/>
            <person name="Richter D.J."/>
            <person name="Salamov A."/>
            <person name="Bork P."/>
            <person name="Lim W.A."/>
            <person name="Manning G."/>
            <person name="Miller W.T."/>
            <person name="McGinnis W."/>
            <person name="Shapiro H."/>
            <person name="Tjian R."/>
            <person name="Grigoriev I.V."/>
            <person name="Rokhsar D."/>
        </authorList>
    </citation>
    <scope>NUCLEOTIDE SEQUENCE [LARGE SCALE GENOMIC DNA]</scope>
    <source>
        <strain evidence="3">MX1 / ATCC 50154</strain>
    </source>
</reference>
<feature type="region of interest" description="Disordered" evidence="1">
    <location>
        <begin position="50"/>
        <end position="124"/>
    </location>
</feature>
<dbReference type="InParanoid" id="A9VCB2"/>
<accession>A9VCB2</accession>
<dbReference type="RefSeq" id="XP_001750330.1">
    <property type="nucleotide sequence ID" value="XM_001750278.1"/>
</dbReference>
<dbReference type="EMBL" id="CH991580">
    <property type="protein sequence ID" value="EDQ84829.1"/>
    <property type="molecule type" value="Genomic_DNA"/>
</dbReference>
<feature type="compositionally biased region" description="Basic residues" evidence="1">
    <location>
        <begin position="50"/>
        <end position="70"/>
    </location>
</feature>
<feature type="region of interest" description="Disordered" evidence="1">
    <location>
        <begin position="146"/>
        <end position="179"/>
    </location>
</feature>
<dbReference type="GeneID" id="5895621"/>
<organism evidence="2 3">
    <name type="scientific">Monosiga brevicollis</name>
    <name type="common">Choanoflagellate</name>
    <dbReference type="NCBI Taxonomy" id="81824"/>
    <lineage>
        <taxon>Eukaryota</taxon>
        <taxon>Choanoflagellata</taxon>
        <taxon>Craspedida</taxon>
        <taxon>Salpingoecidae</taxon>
        <taxon>Monosiga</taxon>
    </lineage>
</organism>
<proteinExistence type="predicted"/>
<evidence type="ECO:0000313" key="2">
    <source>
        <dbReference type="EMBL" id="EDQ84829.1"/>
    </source>
</evidence>
<gene>
    <name evidence="2" type="ORF">MONBRDRAFT_12450</name>
</gene>
<feature type="compositionally biased region" description="Basic and acidic residues" evidence="1">
    <location>
        <begin position="161"/>
        <end position="179"/>
    </location>
</feature>
<keyword evidence="3" id="KW-1185">Reference proteome</keyword>
<evidence type="ECO:0000256" key="1">
    <source>
        <dbReference type="SAM" id="MobiDB-lite"/>
    </source>
</evidence>
<dbReference type="Proteomes" id="UP000001357">
    <property type="component" value="Unassembled WGS sequence"/>
</dbReference>
<dbReference type="AlphaFoldDB" id="A9VCB2"/>
<protein>
    <submittedName>
        <fullName evidence="2">Uncharacterized protein</fullName>
    </submittedName>
</protein>
<dbReference type="KEGG" id="mbr:MONBRDRAFT_12450"/>
<name>A9VCB2_MONBE</name>